<evidence type="ECO:0000256" key="5">
    <source>
        <dbReference type="SAM" id="MobiDB-lite"/>
    </source>
</evidence>
<keyword evidence="8" id="KW-1185">Reference proteome</keyword>
<dbReference type="EMBL" id="MTQA01000056">
    <property type="protein sequence ID" value="PNP82753.1"/>
    <property type="molecule type" value="Genomic_DNA"/>
</dbReference>
<accession>A0A2K0WKE6</accession>
<feature type="active site" description="Nucleophile" evidence="4">
    <location>
        <position position="126"/>
    </location>
</feature>
<keyword evidence="1 4" id="KW-0378">Hydrolase</keyword>
<dbReference type="GO" id="GO:0046486">
    <property type="term" value="P:glycerolipid metabolic process"/>
    <property type="evidence" value="ECO:0007669"/>
    <property type="project" value="UniProtKB-ARBA"/>
</dbReference>
<dbReference type="GO" id="GO:0019369">
    <property type="term" value="P:arachidonate metabolic process"/>
    <property type="evidence" value="ECO:0007669"/>
    <property type="project" value="TreeGrafter"/>
</dbReference>
<evidence type="ECO:0000313" key="7">
    <source>
        <dbReference type="EMBL" id="PNP82753.1"/>
    </source>
</evidence>
<feature type="compositionally biased region" description="Basic and acidic residues" evidence="5">
    <location>
        <begin position="349"/>
        <end position="359"/>
    </location>
</feature>
<dbReference type="GO" id="GO:0047499">
    <property type="term" value="F:calcium-independent phospholipase A2 activity"/>
    <property type="evidence" value="ECO:0007669"/>
    <property type="project" value="TreeGrafter"/>
</dbReference>
<comment type="caution">
    <text evidence="7">The sequence shown here is derived from an EMBL/GenBank/DDBJ whole genome shotgun (WGS) entry which is preliminary data.</text>
</comment>
<dbReference type="InterPro" id="IPR016035">
    <property type="entry name" value="Acyl_Trfase/lysoPLipase"/>
</dbReference>
<keyword evidence="3 4" id="KW-0443">Lipid metabolism</keyword>
<feature type="domain" description="PNPLA" evidence="6">
    <location>
        <begin position="49"/>
        <end position="306"/>
    </location>
</feature>
<evidence type="ECO:0000256" key="2">
    <source>
        <dbReference type="ARBA" id="ARBA00022963"/>
    </source>
</evidence>
<dbReference type="Proteomes" id="UP000236664">
    <property type="component" value="Unassembled WGS sequence"/>
</dbReference>
<dbReference type="InterPro" id="IPR002641">
    <property type="entry name" value="PNPLA_dom"/>
</dbReference>
<feature type="region of interest" description="Disordered" evidence="5">
    <location>
        <begin position="505"/>
        <end position="535"/>
    </location>
</feature>
<evidence type="ECO:0000259" key="6">
    <source>
        <dbReference type="PROSITE" id="PS51635"/>
    </source>
</evidence>
<organism evidence="7 8">
    <name type="scientific">Gibberella nygamai</name>
    <name type="common">Bean root rot disease fungus</name>
    <name type="synonym">Fusarium nygamai</name>
    <dbReference type="NCBI Taxonomy" id="42673"/>
    <lineage>
        <taxon>Eukaryota</taxon>
        <taxon>Fungi</taxon>
        <taxon>Dikarya</taxon>
        <taxon>Ascomycota</taxon>
        <taxon>Pezizomycotina</taxon>
        <taxon>Sordariomycetes</taxon>
        <taxon>Hypocreomycetidae</taxon>
        <taxon>Hypocreales</taxon>
        <taxon>Nectriaceae</taxon>
        <taxon>Fusarium</taxon>
        <taxon>Fusarium fujikuroi species complex</taxon>
    </lineage>
</organism>
<dbReference type="SUPFAM" id="SSF52151">
    <property type="entry name" value="FabD/lysophospholipase-like"/>
    <property type="match status" value="1"/>
</dbReference>
<keyword evidence="2 4" id="KW-0442">Lipid degradation</keyword>
<evidence type="ECO:0000256" key="3">
    <source>
        <dbReference type="ARBA" id="ARBA00023098"/>
    </source>
</evidence>
<dbReference type="PROSITE" id="PS51635">
    <property type="entry name" value="PNPLA"/>
    <property type="match status" value="1"/>
</dbReference>
<gene>
    <name evidence="7" type="ORF">FNYG_03984</name>
</gene>
<feature type="region of interest" description="Disordered" evidence="5">
    <location>
        <begin position="1"/>
        <end position="35"/>
    </location>
</feature>
<protein>
    <recommendedName>
        <fullName evidence="6">PNPLA domain-containing protein</fullName>
    </recommendedName>
</protein>
<feature type="active site" description="Proton acceptor" evidence="4">
    <location>
        <position position="293"/>
    </location>
</feature>
<feature type="short sequence motif" description="GXGXXG" evidence="4">
    <location>
        <begin position="53"/>
        <end position="58"/>
    </location>
</feature>
<evidence type="ECO:0000313" key="8">
    <source>
        <dbReference type="Proteomes" id="UP000236664"/>
    </source>
</evidence>
<evidence type="ECO:0000256" key="4">
    <source>
        <dbReference type="PROSITE-ProRule" id="PRU01161"/>
    </source>
</evidence>
<sequence>MTTPSSEDSGTLQPQVSRANSAELDPSIPIRGPEHISYEEGPWANKTVLSFDGGGVRGYSSLLVLKRIMIRIRELERDPKDYRAFSSDFYRWNGAPEDNIVEDNAESDRVDRYLPCHYFDYVAGTSTGGLSSIMLGRLRMSVDQALDTYKSFGNAVFGKPRVFHERSYCYYPRAKFSSRKTHEEFQNIIYEALQREKVCFPSEAEVEPLKYREDRTRTIVISWSIKKDGGVSKEFVWRSYDNEPSPKELRTNRLNPSNAGPAHTTAIWEVARATTAAPGYFESIKIIGRKFLDGGMAANNPSLIALKEIHNLHGLVPDLFVSIGTGLKPSSDDQNDGVPNEANGHSRTPRRDTTRDGGRRKQFVKKWWEIGKNWKNLITDTEGSHGNEGWLDRCNLMGLSDSYRLNVKGDLHTVPLDDWRPSKTGEDTLSFIEEQTRQYLADPSVSDCINSIASKAVEIRRRRAATEQWERFAVDVIYRCRDCENKKYDTRAQLREHLQKGIAHRGEKIADGKQLEERLNDSRSFKPKRPVETRR</sequence>
<dbReference type="PANTHER" id="PTHR24185:SF1">
    <property type="entry name" value="CALCIUM-INDEPENDENT PHOSPHOLIPASE A2-GAMMA"/>
    <property type="match status" value="1"/>
</dbReference>
<reference evidence="7 8" key="1">
    <citation type="submission" date="2017-06" db="EMBL/GenBank/DDBJ databases">
        <title>Genome of Fusarium nygamai isolate CS10214.</title>
        <authorList>
            <person name="Gardiner D.M."/>
            <person name="Obanor F."/>
            <person name="Kazan K."/>
        </authorList>
    </citation>
    <scope>NUCLEOTIDE SEQUENCE [LARGE SCALE GENOMIC DNA]</scope>
    <source>
        <strain evidence="7 8">CS10214</strain>
    </source>
</reference>
<dbReference type="GO" id="GO:0016042">
    <property type="term" value="P:lipid catabolic process"/>
    <property type="evidence" value="ECO:0007669"/>
    <property type="project" value="UniProtKB-UniRule"/>
</dbReference>
<dbReference type="Pfam" id="PF01734">
    <property type="entry name" value="Patatin"/>
    <property type="match status" value="1"/>
</dbReference>
<dbReference type="STRING" id="42673.A0A2K0WKE6"/>
<dbReference type="AlphaFoldDB" id="A0A2K0WKE6"/>
<feature type="region of interest" description="Disordered" evidence="5">
    <location>
        <begin position="327"/>
        <end position="359"/>
    </location>
</feature>
<feature type="short sequence motif" description="DGA/G" evidence="4">
    <location>
        <begin position="293"/>
        <end position="295"/>
    </location>
</feature>
<dbReference type="Gene3D" id="3.40.1090.10">
    <property type="entry name" value="Cytosolic phospholipase A2 catalytic domain"/>
    <property type="match status" value="1"/>
</dbReference>
<name>A0A2K0WKE6_GIBNY</name>
<evidence type="ECO:0000256" key="1">
    <source>
        <dbReference type="ARBA" id="ARBA00022801"/>
    </source>
</evidence>
<dbReference type="PANTHER" id="PTHR24185">
    <property type="entry name" value="CALCIUM-INDEPENDENT PHOSPHOLIPASE A2-GAMMA"/>
    <property type="match status" value="1"/>
</dbReference>
<proteinExistence type="predicted"/>
<feature type="compositionally biased region" description="Polar residues" evidence="5">
    <location>
        <begin position="1"/>
        <end position="20"/>
    </location>
</feature>
<dbReference type="OrthoDB" id="626167at2759"/>
<dbReference type="GO" id="GO:0016020">
    <property type="term" value="C:membrane"/>
    <property type="evidence" value="ECO:0007669"/>
    <property type="project" value="TreeGrafter"/>
</dbReference>
<feature type="short sequence motif" description="GXSXG" evidence="4">
    <location>
        <begin position="124"/>
        <end position="128"/>
    </location>
</feature>